<dbReference type="AlphaFoldDB" id="A0A1I1DA13"/>
<dbReference type="EMBL" id="FOKV01000001">
    <property type="protein sequence ID" value="SFB71781.1"/>
    <property type="molecule type" value="Genomic_DNA"/>
</dbReference>
<dbReference type="RefSeq" id="WP_092539572.1">
    <property type="nucleotide sequence ID" value="NZ_FOKV01000001.1"/>
</dbReference>
<sequence>MLSRKITYHLYKFYEERLPDTALYQNFDFEDFITFLHNLNPKERKKGLSDSKFCSLDFIEDITSDSLKRRGKTRVYFGAMKSAIYGSKKDLLDSETNEERENDKKVSEGEKELNYFILAFDNNAEFDIIYQTIHNGVTAYQFYKYLETYIDRYIIAQNIQKNFVTSFGDVIVNNPKELIHDLHRVVECKIYMDKKILGSDFLNISERTYTVKDYLKVDVTADIKKSIDGFAIDCINGLKNDRRIDKIWIRGKDSESNESKFFIEKIQKSKFLKVEIDPIKRTLKKSDVKTKMISLIN</sequence>
<keyword evidence="2" id="KW-1185">Reference proteome</keyword>
<gene>
    <name evidence="1" type="ORF">SAMN04487907_101238</name>
</gene>
<name>A0A1I1DA13_9FLAO</name>
<accession>A0A1I1DA13</accession>
<evidence type="ECO:0000313" key="1">
    <source>
        <dbReference type="EMBL" id="SFB71781.1"/>
    </source>
</evidence>
<protein>
    <submittedName>
        <fullName evidence="1">Uncharacterized protein</fullName>
    </submittedName>
</protein>
<organism evidence="1 2">
    <name type="scientific">Zunongwangia mangrovi</name>
    <dbReference type="NCBI Taxonomy" id="1334022"/>
    <lineage>
        <taxon>Bacteria</taxon>
        <taxon>Pseudomonadati</taxon>
        <taxon>Bacteroidota</taxon>
        <taxon>Flavobacteriia</taxon>
        <taxon>Flavobacteriales</taxon>
        <taxon>Flavobacteriaceae</taxon>
        <taxon>Zunongwangia</taxon>
    </lineage>
</organism>
<dbReference type="STRING" id="1334022.SAMN04487907_101238"/>
<dbReference type="Proteomes" id="UP000199438">
    <property type="component" value="Unassembled WGS sequence"/>
</dbReference>
<proteinExistence type="predicted"/>
<dbReference type="OrthoDB" id="790322at2"/>
<evidence type="ECO:0000313" key="2">
    <source>
        <dbReference type="Proteomes" id="UP000199438"/>
    </source>
</evidence>
<reference evidence="2" key="1">
    <citation type="submission" date="2016-10" db="EMBL/GenBank/DDBJ databases">
        <authorList>
            <person name="Varghese N."/>
            <person name="Submissions S."/>
        </authorList>
    </citation>
    <scope>NUCLEOTIDE SEQUENCE [LARGE SCALE GENOMIC DNA]</scope>
    <source>
        <strain evidence="2">DSM 24499</strain>
    </source>
</reference>